<protein>
    <recommendedName>
        <fullName evidence="5">Radical SAM core domain-containing protein</fullName>
    </recommendedName>
</protein>
<comment type="caution">
    <text evidence="6">The sequence shown here is derived from an EMBL/GenBank/DDBJ whole genome shotgun (WGS) entry which is preliminary data.</text>
</comment>
<dbReference type="InterPro" id="IPR013785">
    <property type="entry name" value="Aldolase_TIM"/>
</dbReference>
<sequence>METASKSALVVTEVRHSFPLKLRQPSLRQRTLDYVAWQQKRQAARANSLPIPEMPDGLLTSLNVDLTTACNYRCTHCIDFDMLNGKAKYEYRELRDSIASLQQKGLRSVILIGGGEPTVHPQFEDMVAYLKKLGLQVAIVSNGSGNKRILNIVDMLGEHDMVRLSLDSGSNERFVAMHKPVKPITLDEICGWIPKMRERNSVSQIHYSFIIVWKGAEREENASVIPNIDEMVMATERARQYGFSHISFKPFLTRRPAGAEVVDSAAMEYFERTLAEITNAIKEARAYETPAFKVIENTALRVLQAGTADEWRRQPHTCHKQAFQGVLSPLGFFNCPAHRGVPKARIAGKDAFTEKEQQATKKATAAMLERFDASRECAEVTCLYNGMNWMLENAIQGTLPPEELGEVPEFNDYFL</sequence>
<name>A0A1F6CD41_9BACT</name>
<dbReference type="InterPro" id="IPR058240">
    <property type="entry name" value="rSAM_sf"/>
</dbReference>
<proteinExistence type="predicted"/>
<evidence type="ECO:0000256" key="4">
    <source>
        <dbReference type="ARBA" id="ARBA00023014"/>
    </source>
</evidence>
<organism evidence="6 7">
    <name type="scientific">Candidatus Kaiserbacteria bacterium RIFCSPHIGHO2_01_FULL_49_13</name>
    <dbReference type="NCBI Taxonomy" id="1798477"/>
    <lineage>
        <taxon>Bacteria</taxon>
        <taxon>Candidatus Kaiseribacteriota</taxon>
    </lineage>
</organism>
<evidence type="ECO:0000313" key="7">
    <source>
        <dbReference type="Proteomes" id="UP000178344"/>
    </source>
</evidence>
<dbReference type="InterPro" id="IPR050377">
    <property type="entry name" value="Radical_SAM_PqqE_MftC-like"/>
</dbReference>
<dbReference type="CDD" id="cd01335">
    <property type="entry name" value="Radical_SAM"/>
    <property type="match status" value="1"/>
</dbReference>
<dbReference type="EMBL" id="MFKQ01000028">
    <property type="protein sequence ID" value="OGG47118.1"/>
    <property type="molecule type" value="Genomic_DNA"/>
</dbReference>
<dbReference type="PANTHER" id="PTHR11228">
    <property type="entry name" value="RADICAL SAM DOMAIN PROTEIN"/>
    <property type="match status" value="1"/>
</dbReference>
<keyword evidence="2" id="KW-0479">Metal-binding</keyword>
<dbReference type="SFLD" id="SFLDG01067">
    <property type="entry name" value="SPASM/twitch_domain_containing"/>
    <property type="match status" value="1"/>
</dbReference>
<evidence type="ECO:0000256" key="2">
    <source>
        <dbReference type="ARBA" id="ARBA00022723"/>
    </source>
</evidence>
<evidence type="ECO:0000256" key="1">
    <source>
        <dbReference type="ARBA" id="ARBA00022691"/>
    </source>
</evidence>
<feature type="domain" description="Radical SAM core" evidence="5">
    <location>
        <begin position="56"/>
        <end position="280"/>
    </location>
</feature>
<dbReference type="Pfam" id="PF04055">
    <property type="entry name" value="Radical_SAM"/>
    <property type="match status" value="1"/>
</dbReference>
<evidence type="ECO:0000259" key="5">
    <source>
        <dbReference type="PROSITE" id="PS51918"/>
    </source>
</evidence>
<dbReference type="GO" id="GO:0046872">
    <property type="term" value="F:metal ion binding"/>
    <property type="evidence" value="ECO:0007669"/>
    <property type="project" value="UniProtKB-KW"/>
</dbReference>
<dbReference type="InterPro" id="IPR007197">
    <property type="entry name" value="rSAM"/>
</dbReference>
<dbReference type="SFLD" id="SFLDS00029">
    <property type="entry name" value="Radical_SAM"/>
    <property type="match status" value="1"/>
</dbReference>
<evidence type="ECO:0000313" key="6">
    <source>
        <dbReference type="EMBL" id="OGG47118.1"/>
    </source>
</evidence>
<reference evidence="6 7" key="1">
    <citation type="journal article" date="2016" name="Nat. Commun.">
        <title>Thousands of microbial genomes shed light on interconnected biogeochemical processes in an aquifer system.</title>
        <authorList>
            <person name="Anantharaman K."/>
            <person name="Brown C.T."/>
            <person name="Hug L.A."/>
            <person name="Sharon I."/>
            <person name="Castelle C.J."/>
            <person name="Probst A.J."/>
            <person name="Thomas B.C."/>
            <person name="Singh A."/>
            <person name="Wilkins M.J."/>
            <person name="Karaoz U."/>
            <person name="Brodie E.L."/>
            <person name="Williams K.H."/>
            <person name="Hubbard S.S."/>
            <person name="Banfield J.F."/>
        </authorList>
    </citation>
    <scope>NUCLEOTIDE SEQUENCE [LARGE SCALE GENOMIC DNA]</scope>
</reference>
<accession>A0A1F6CD41</accession>
<dbReference type="PROSITE" id="PS51918">
    <property type="entry name" value="RADICAL_SAM"/>
    <property type="match status" value="1"/>
</dbReference>
<keyword evidence="4" id="KW-0411">Iron-sulfur</keyword>
<dbReference type="GO" id="GO:0051536">
    <property type="term" value="F:iron-sulfur cluster binding"/>
    <property type="evidence" value="ECO:0007669"/>
    <property type="project" value="UniProtKB-KW"/>
</dbReference>
<dbReference type="PANTHER" id="PTHR11228:SF34">
    <property type="entry name" value="TUNGSTEN-CONTAINING ALDEHYDE FERREDOXIN OXIDOREDUCTASE COFACTOR MODIFYING PROTEIN"/>
    <property type="match status" value="1"/>
</dbReference>
<dbReference type="Proteomes" id="UP000178344">
    <property type="component" value="Unassembled WGS sequence"/>
</dbReference>
<dbReference type="AlphaFoldDB" id="A0A1F6CD41"/>
<dbReference type="SUPFAM" id="SSF102114">
    <property type="entry name" value="Radical SAM enzymes"/>
    <property type="match status" value="1"/>
</dbReference>
<keyword evidence="1" id="KW-0949">S-adenosyl-L-methionine</keyword>
<keyword evidence="3" id="KW-0408">Iron</keyword>
<dbReference type="Gene3D" id="3.20.20.70">
    <property type="entry name" value="Aldolase class I"/>
    <property type="match status" value="1"/>
</dbReference>
<gene>
    <name evidence="6" type="ORF">A2671_00195</name>
</gene>
<evidence type="ECO:0000256" key="3">
    <source>
        <dbReference type="ARBA" id="ARBA00023004"/>
    </source>
</evidence>
<dbReference type="GO" id="GO:0003824">
    <property type="term" value="F:catalytic activity"/>
    <property type="evidence" value="ECO:0007669"/>
    <property type="project" value="InterPro"/>
</dbReference>